<feature type="chain" id="PRO_5043643177" evidence="1">
    <location>
        <begin position="17"/>
        <end position="143"/>
    </location>
</feature>
<feature type="signal peptide" evidence="1">
    <location>
        <begin position="1"/>
        <end position="16"/>
    </location>
</feature>
<accession>A0AAW1KPD9</accession>
<evidence type="ECO:0000313" key="2">
    <source>
        <dbReference type="EMBL" id="KAK9722403.1"/>
    </source>
</evidence>
<name>A0AAW1KPD9_POPJA</name>
<dbReference type="AlphaFoldDB" id="A0AAW1KPD9"/>
<sequence length="143" mass="14150">MNTLIVLAAALAVASASVVPVGRLASTAVVEGPSSSAQVVGPDGSVIVAANPAGRIVASETVGVGAVGYSAPVVPAIAPVVSAYSTPVVSAYHVPVVARTLVASPLTASGYPLFAAGSGLEGQWIPDINEKLYDDGSYKGEIY</sequence>
<proteinExistence type="predicted"/>
<dbReference type="EMBL" id="JASPKY010000188">
    <property type="protein sequence ID" value="KAK9722403.1"/>
    <property type="molecule type" value="Genomic_DNA"/>
</dbReference>
<gene>
    <name evidence="2" type="ORF">QE152_g19664</name>
</gene>
<comment type="caution">
    <text evidence="2">The sequence shown here is derived from an EMBL/GenBank/DDBJ whole genome shotgun (WGS) entry which is preliminary data.</text>
</comment>
<keyword evidence="1" id="KW-0732">Signal</keyword>
<evidence type="ECO:0000256" key="1">
    <source>
        <dbReference type="SAM" id="SignalP"/>
    </source>
</evidence>
<reference evidence="2 3" key="1">
    <citation type="journal article" date="2024" name="BMC Genomics">
        <title>De novo assembly and annotation of Popillia japonica's genome with initial clues to its potential as an invasive pest.</title>
        <authorList>
            <person name="Cucini C."/>
            <person name="Boschi S."/>
            <person name="Funari R."/>
            <person name="Cardaioli E."/>
            <person name="Iannotti N."/>
            <person name="Marturano G."/>
            <person name="Paoli F."/>
            <person name="Bruttini M."/>
            <person name="Carapelli A."/>
            <person name="Frati F."/>
            <person name="Nardi F."/>
        </authorList>
    </citation>
    <scope>NUCLEOTIDE SEQUENCE [LARGE SCALE GENOMIC DNA]</scope>
    <source>
        <strain evidence="2">DMR45628</strain>
    </source>
</reference>
<keyword evidence="3" id="KW-1185">Reference proteome</keyword>
<dbReference type="Proteomes" id="UP001458880">
    <property type="component" value="Unassembled WGS sequence"/>
</dbReference>
<organism evidence="2 3">
    <name type="scientific">Popillia japonica</name>
    <name type="common">Japanese beetle</name>
    <dbReference type="NCBI Taxonomy" id="7064"/>
    <lineage>
        <taxon>Eukaryota</taxon>
        <taxon>Metazoa</taxon>
        <taxon>Ecdysozoa</taxon>
        <taxon>Arthropoda</taxon>
        <taxon>Hexapoda</taxon>
        <taxon>Insecta</taxon>
        <taxon>Pterygota</taxon>
        <taxon>Neoptera</taxon>
        <taxon>Endopterygota</taxon>
        <taxon>Coleoptera</taxon>
        <taxon>Polyphaga</taxon>
        <taxon>Scarabaeiformia</taxon>
        <taxon>Scarabaeidae</taxon>
        <taxon>Rutelinae</taxon>
        <taxon>Popillia</taxon>
    </lineage>
</organism>
<evidence type="ECO:0000313" key="3">
    <source>
        <dbReference type="Proteomes" id="UP001458880"/>
    </source>
</evidence>
<protein>
    <submittedName>
        <fullName evidence="2">Uncharacterized protein</fullName>
    </submittedName>
</protein>